<comment type="similarity">
    <text evidence="1">Belongs to the leucine-binding protein family.</text>
</comment>
<dbReference type="InterPro" id="IPR006311">
    <property type="entry name" value="TAT_signal"/>
</dbReference>
<accession>Q2RWX8</accession>
<dbReference type="HOGENOM" id="CLU_027128_1_4_5"/>
<reference evidence="6 7" key="2">
    <citation type="journal article" date="2011" name="Stand. Genomic Sci.">
        <title>Complete genome sequence of Rhodospirillum rubrum type strain (S1).</title>
        <authorList>
            <person name="Munk A.C."/>
            <person name="Copeland A."/>
            <person name="Lucas S."/>
            <person name="Lapidus A."/>
            <person name="Del Rio T.G."/>
            <person name="Barry K."/>
            <person name="Detter J.C."/>
            <person name="Hammon N."/>
            <person name="Israni S."/>
            <person name="Pitluck S."/>
            <person name="Brettin T."/>
            <person name="Bruce D."/>
            <person name="Han C."/>
            <person name="Tapia R."/>
            <person name="Gilna P."/>
            <person name="Schmutz J."/>
            <person name="Larimer F."/>
            <person name="Land M."/>
            <person name="Kyrpides N.C."/>
            <person name="Mavromatis K."/>
            <person name="Richardson P."/>
            <person name="Rohde M."/>
            <person name="Goker M."/>
            <person name="Klenk H.P."/>
            <person name="Zhang Y."/>
            <person name="Roberts G.P."/>
            <person name="Reslewic S."/>
            <person name="Schwartz D.C."/>
        </authorList>
    </citation>
    <scope>NUCLEOTIDE SEQUENCE [LARGE SCALE GENOMIC DNA]</scope>
    <source>
        <strain evidence="7">ATCC 11170 / ATH 1.1.1 / DSM 467 / LMG 4362 / NCIMB 8255 / S1</strain>
    </source>
</reference>
<name>Q2RWX8_RHORT</name>
<dbReference type="PATRIC" id="fig|269796.9.peg.616"/>
<protein>
    <submittedName>
        <fullName evidence="6">Twin-arginine translocation pathway signal</fullName>
    </submittedName>
</protein>
<evidence type="ECO:0000256" key="3">
    <source>
        <dbReference type="ARBA" id="ARBA00022729"/>
    </source>
</evidence>
<feature type="domain" description="Leucine-binding protein" evidence="5">
    <location>
        <begin position="63"/>
        <end position="387"/>
    </location>
</feature>
<dbReference type="InterPro" id="IPR028081">
    <property type="entry name" value="Leu-bd"/>
</dbReference>
<evidence type="ECO:0000256" key="2">
    <source>
        <dbReference type="ARBA" id="ARBA00022448"/>
    </source>
</evidence>
<dbReference type="STRING" id="269796.Rru_A0563"/>
<evidence type="ECO:0000313" key="7">
    <source>
        <dbReference type="Proteomes" id="UP000001929"/>
    </source>
</evidence>
<dbReference type="RefSeq" id="WP_011388321.1">
    <property type="nucleotide sequence ID" value="NC_007643.1"/>
</dbReference>
<dbReference type="PANTHER" id="PTHR30483">
    <property type="entry name" value="LEUCINE-SPECIFIC-BINDING PROTEIN"/>
    <property type="match status" value="1"/>
</dbReference>
<dbReference type="GO" id="GO:0006865">
    <property type="term" value="P:amino acid transport"/>
    <property type="evidence" value="ECO:0007669"/>
    <property type="project" value="UniProtKB-KW"/>
</dbReference>
<dbReference type="PROSITE" id="PS51318">
    <property type="entry name" value="TAT"/>
    <property type="match status" value="1"/>
</dbReference>
<keyword evidence="4" id="KW-0029">Amino-acid transport</keyword>
<proteinExistence type="evidence at protein level"/>
<dbReference type="eggNOG" id="COG0683">
    <property type="taxonomic scope" value="Bacteria"/>
</dbReference>
<dbReference type="PANTHER" id="PTHR30483:SF37">
    <property type="entry name" value="ABC TRANSPORTER SUBSTRATE-BINDING PROTEIN"/>
    <property type="match status" value="1"/>
</dbReference>
<dbReference type="PhylomeDB" id="Q2RWX8"/>
<evidence type="ECO:0000256" key="4">
    <source>
        <dbReference type="ARBA" id="ARBA00022970"/>
    </source>
</evidence>
<evidence type="ECO:0000259" key="5">
    <source>
        <dbReference type="Pfam" id="PF13458"/>
    </source>
</evidence>
<dbReference type="Pfam" id="PF13458">
    <property type="entry name" value="Peripla_BP_6"/>
    <property type="match status" value="1"/>
</dbReference>
<evidence type="ECO:0000313" key="6">
    <source>
        <dbReference type="EMBL" id="ABC21367.1"/>
    </source>
</evidence>
<dbReference type="InterPro" id="IPR000709">
    <property type="entry name" value="Leu_Ile_Val-bd"/>
</dbReference>
<dbReference type="EMBL" id="CP000230">
    <property type="protein sequence ID" value="ABC21367.1"/>
    <property type="molecule type" value="Genomic_DNA"/>
</dbReference>
<dbReference type="DNASU" id="3834241"/>
<dbReference type="Gene3D" id="3.40.50.2300">
    <property type="match status" value="2"/>
</dbReference>
<keyword evidence="8" id="KW-0002">3D-structure</keyword>
<keyword evidence="3" id="KW-0732">Signal</keyword>
<dbReference type="EvolutionaryTrace" id="Q2RWX8"/>
<dbReference type="SMR" id="Q2RWX8"/>
<dbReference type="EnsemblBacteria" id="ABC21367">
    <property type="protein sequence ID" value="ABC21367"/>
    <property type="gene ID" value="Rru_A0563"/>
</dbReference>
<reference evidence="8" key="1">
    <citation type="submission" date="2009-07" db="PDB data bank">
        <title>CRYSTAL STRUCTURE OF putative twin-arginine translocation pathway signal protein from Rhodospirillum rubrum Atcc 11170.</title>
        <authorList>
            <person name="Malashkevich V.N."/>
            <person name="Toro R."/>
            <person name="Morano C."/>
            <person name="Sauder J.M."/>
            <person name="Burley S.K."/>
            <person name="Almo S.C."/>
        </authorList>
    </citation>
    <scope>X-RAY CRYSTALLOGRAPHY (1.36 ANGSTROMS) OF 46-421</scope>
</reference>
<dbReference type="PDB" id="3I45">
    <property type="method" value="X-ray"/>
    <property type="resolution" value="1.36 A"/>
    <property type="chains" value="A=46-421"/>
</dbReference>
<dbReference type="SUPFAM" id="SSF53822">
    <property type="entry name" value="Periplasmic binding protein-like I"/>
    <property type="match status" value="1"/>
</dbReference>
<dbReference type="InterPro" id="IPR051010">
    <property type="entry name" value="BCAA_transport"/>
</dbReference>
<keyword evidence="2" id="KW-0813">Transport</keyword>
<evidence type="ECO:0007829" key="8">
    <source>
        <dbReference type="PDB" id="3I45"/>
    </source>
</evidence>
<organism evidence="6 7">
    <name type="scientific">Rhodospirillum rubrum (strain ATCC 11170 / ATH 1.1.1 / DSM 467 / LMG 4362 / NCIMB 8255 / S1)</name>
    <dbReference type="NCBI Taxonomy" id="269796"/>
    <lineage>
        <taxon>Bacteria</taxon>
        <taxon>Pseudomonadati</taxon>
        <taxon>Pseudomonadota</taxon>
        <taxon>Alphaproteobacteria</taxon>
        <taxon>Rhodospirillales</taxon>
        <taxon>Rhodospirillaceae</taxon>
        <taxon>Rhodospirillum</taxon>
    </lineage>
</organism>
<evidence type="ECO:0000256" key="1">
    <source>
        <dbReference type="ARBA" id="ARBA00010062"/>
    </source>
</evidence>
<dbReference type="AlphaFoldDB" id="Q2RWX8"/>
<gene>
    <name evidence="6" type="ordered locus">Rru_A0563</name>
</gene>
<dbReference type="PDBsum" id="3I45"/>
<sequence>MNKQPAARTALKKPASGVGRRAFLAGSAAGILGLAAPAIRRAQAAEAIRIGEINSYSQIPAFTLPYRNGWQLAVEQINAAGGLLGGRPLEVISRDDGGDPGKAVTAAQELLTRHGVHALAGTFLSHVGLAVSDFARQRKVLFMASEPLTDALTWEKGNRYTYRLRPSTYMQAAMLAAEAAKLPITRWATIAPNYEYGQSAVARFKELLLAARPEVTFVAEQWPALYKLDAGPTVQALQQAEPEGLFNVLFGADLPKFVREGRVRGLFAGRQVVSMLTGEPEYLNPLKDEAPEGWIVTGYPWYDIDTAPHRAFVEAYRARWKEDPFVGSLVGYNTLTAMAVAFEKAGGTESETLVETLKDMAFSTPMGPLSFRASDHQSTMGAWVGRTALRDGKGVMVDWRYVDGGSVLPPPEVVSAWRPAG</sequence>
<dbReference type="Proteomes" id="UP000001929">
    <property type="component" value="Chromosome"/>
</dbReference>
<dbReference type="InterPro" id="IPR028082">
    <property type="entry name" value="Peripla_BP_I"/>
</dbReference>
<dbReference type="PRINTS" id="PR00337">
    <property type="entry name" value="LEUILEVALBP"/>
</dbReference>
<dbReference type="KEGG" id="rru:Rru_A0563"/>
<dbReference type="CDD" id="cd06330">
    <property type="entry name" value="PBP1_As_SBP-like"/>
    <property type="match status" value="1"/>
</dbReference>
<keyword evidence="7" id="KW-1185">Reference proteome</keyword>